<feature type="disulfide bond" evidence="4">
    <location>
        <begin position="270"/>
        <end position="297"/>
    </location>
</feature>
<feature type="domain" description="Sushi" evidence="8">
    <location>
        <begin position="479"/>
        <end position="536"/>
    </location>
</feature>
<evidence type="ECO:0000256" key="1">
    <source>
        <dbReference type="ARBA" id="ARBA00022729"/>
    </source>
</evidence>
<keyword evidence="4" id="KW-0768">Sushi</keyword>
<evidence type="ECO:0000256" key="5">
    <source>
        <dbReference type="SAM" id="MobiDB-lite"/>
    </source>
</evidence>
<feature type="disulfide bond" evidence="4">
    <location>
        <begin position="806"/>
        <end position="833"/>
    </location>
</feature>
<feature type="disulfide bond" evidence="4">
    <location>
        <begin position="864"/>
        <end position="891"/>
    </location>
</feature>
<keyword evidence="2" id="KW-0677">Repeat</keyword>
<dbReference type="Proteomes" id="UP001174909">
    <property type="component" value="Unassembled WGS sequence"/>
</dbReference>
<dbReference type="InterPro" id="IPR000436">
    <property type="entry name" value="Sushi_SCR_CCP_dom"/>
</dbReference>
<dbReference type="PROSITE" id="PS50923">
    <property type="entry name" value="SUSHI"/>
    <property type="match status" value="14"/>
</dbReference>
<feature type="disulfide bond" evidence="4">
    <location>
        <begin position="507"/>
        <end position="534"/>
    </location>
</feature>
<keyword evidence="10" id="KW-1185">Reference proteome</keyword>
<name>A0AA35TSB0_GEOBA</name>
<feature type="domain" description="Sushi" evidence="8">
    <location>
        <begin position="242"/>
        <end position="299"/>
    </location>
</feature>
<feature type="disulfide bond" evidence="4">
    <location>
        <begin position="626"/>
        <end position="653"/>
    </location>
</feature>
<dbReference type="SUPFAM" id="SSF57535">
    <property type="entry name" value="Complement control module/SCR domain"/>
    <property type="match status" value="14"/>
</dbReference>
<evidence type="ECO:0000256" key="7">
    <source>
        <dbReference type="SAM" id="SignalP"/>
    </source>
</evidence>
<feature type="disulfide bond" evidence="4">
    <location>
        <begin position="539"/>
        <end position="582"/>
    </location>
</feature>
<feature type="transmembrane region" description="Helical" evidence="6">
    <location>
        <begin position="1019"/>
        <end position="1044"/>
    </location>
</feature>
<feature type="disulfide bond" evidence="4">
    <location>
        <begin position="658"/>
        <end position="701"/>
    </location>
</feature>
<feature type="domain" description="Sushi" evidence="8">
    <location>
        <begin position="598"/>
        <end position="655"/>
    </location>
</feature>
<dbReference type="PANTHER" id="PTHR45656">
    <property type="entry name" value="PROTEIN CBR-CLEC-78"/>
    <property type="match status" value="1"/>
</dbReference>
<feature type="signal peptide" evidence="7">
    <location>
        <begin position="1"/>
        <end position="32"/>
    </location>
</feature>
<feature type="domain" description="Sushi" evidence="8">
    <location>
        <begin position="656"/>
        <end position="716"/>
    </location>
</feature>
<keyword evidence="6" id="KW-0812">Transmembrane</keyword>
<keyword evidence="1 7" id="KW-0732">Signal</keyword>
<evidence type="ECO:0000256" key="3">
    <source>
        <dbReference type="ARBA" id="ARBA00023157"/>
    </source>
</evidence>
<feature type="disulfide bond" evidence="4">
    <location>
        <begin position="212"/>
        <end position="239"/>
    </location>
</feature>
<feature type="domain" description="Sushi" evidence="8">
    <location>
        <begin position="954"/>
        <end position="1007"/>
    </location>
</feature>
<feature type="disulfide bond" evidence="4">
    <location>
        <begin position="183"/>
        <end position="226"/>
    </location>
</feature>
<feature type="domain" description="Sushi" evidence="8">
    <location>
        <begin position="836"/>
        <end position="893"/>
    </location>
</feature>
<feature type="disulfide bond" evidence="4">
    <location>
        <begin position="449"/>
        <end position="476"/>
    </location>
</feature>
<evidence type="ECO:0000259" key="8">
    <source>
        <dbReference type="PROSITE" id="PS50923"/>
    </source>
</evidence>
<dbReference type="InterPro" id="IPR035976">
    <property type="entry name" value="Sushi/SCR/CCP_sf"/>
</dbReference>
<feature type="disulfide bond" evidence="4">
    <location>
        <begin position="978"/>
        <end position="1005"/>
    </location>
</feature>
<feature type="disulfide bond" evidence="4">
    <location>
        <begin position="420"/>
        <end position="463"/>
    </location>
</feature>
<feature type="domain" description="Sushi" evidence="8">
    <location>
        <begin position="418"/>
        <end position="478"/>
    </location>
</feature>
<dbReference type="AlphaFoldDB" id="A0AA35TSB0"/>
<feature type="chain" id="PRO_5041375781" evidence="7">
    <location>
        <begin position="33"/>
        <end position="1138"/>
    </location>
</feature>
<feature type="region of interest" description="Disordered" evidence="5">
    <location>
        <begin position="1080"/>
        <end position="1116"/>
    </location>
</feature>
<comment type="caution">
    <text evidence="9">The sequence shown here is derived from an EMBL/GenBank/DDBJ whole genome shotgun (WGS) entry which is preliminary data.</text>
</comment>
<reference evidence="9" key="1">
    <citation type="submission" date="2023-03" db="EMBL/GenBank/DDBJ databases">
        <authorList>
            <person name="Steffen K."/>
            <person name="Cardenas P."/>
        </authorList>
    </citation>
    <scope>NUCLEOTIDE SEQUENCE</scope>
</reference>
<feature type="domain" description="Sushi" evidence="8">
    <location>
        <begin position="537"/>
        <end position="597"/>
    </location>
</feature>
<dbReference type="EMBL" id="CASHTH010004047">
    <property type="protein sequence ID" value="CAI8052864.1"/>
    <property type="molecule type" value="Genomic_DNA"/>
</dbReference>
<feature type="domain" description="Sushi" evidence="8">
    <location>
        <begin position="894"/>
        <end position="952"/>
    </location>
</feature>
<feature type="domain" description="Sushi" evidence="8">
    <location>
        <begin position="717"/>
        <end position="774"/>
    </location>
</feature>
<feature type="domain" description="Sushi" evidence="8">
    <location>
        <begin position="300"/>
        <end position="360"/>
    </location>
</feature>
<proteinExistence type="predicted"/>
<dbReference type="InterPro" id="IPR051277">
    <property type="entry name" value="SEZ6_CSMD_C4BPB_Regulators"/>
</dbReference>
<feature type="compositionally biased region" description="Polar residues" evidence="5">
    <location>
        <begin position="1098"/>
        <end position="1114"/>
    </location>
</feature>
<feature type="domain" description="Sushi" evidence="8">
    <location>
        <begin position="181"/>
        <end position="241"/>
    </location>
</feature>
<evidence type="ECO:0000256" key="4">
    <source>
        <dbReference type="PROSITE-ProRule" id="PRU00302"/>
    </source>
</evidence>
<evidence type="ECO:0000313" key="9">
    <source>
        <dbReference type="EMBL" id="CAI8052864.1"/>
    </source>
</evidence>
<organism evidence="9 10">
    <name type="scientific">Geodia barretti</name>
    <name type="common">Barrett's horny sponge</name>
    <dbReference type="NCBI Taxonomy" id="519541"/>
    <lineage>
        <taxon>Eukaryota</taxon>
        <taxon>Metazoa</taxon>
        <taxon>Porifera</taxon>
        <taxon>Demospongiae</taxon>
        <taxon>Heteroscleromorpha</taxon>
        <taxon>Tetractinellida</taxon>
        <taxon>Astrophorina</taxon>
        <taxon>Geodiidae</taxon>
        <taxon>Geodia</taxon>
    </lineage>
</organism>
<comment type="caution">
    <text evidence="4">Lacks conserved residue(s) required for the propagation of feature annotation.</text>
</comment>
<dbReference type="CDD" id="cd00033">
    <property type="entry name" value="CCP"/>
    <property type="match status" value="14"/>
</dbReference>
<accession>A0AA35TSB0</accession>
<dbReference type="Gene3D" id="2.10.70.10">
    <property type="entry name" value="Complement Module, domain 1"/>
    <property type="match status" value="14"/>
</dbReference>
<feature type="disulfide bond" evidence="4">
    <location>
        <begin position="745"/>
        <end position="772"/>
    </location>
</feature>
<evidence type="ECO:0000256" key="2">
    <source>
        <dbReference type="ARBA" id="ARBA00022737"/>
    </source>
</evidence>
<evidence type="ECO:0000313" key="10">
    <source>
        <dbReference type="Proteomes" id="UP001174909"/>
    </source>
</evidence>
<protein>
    <submittedName>
        <fullName evidence="9">CUB and sushi domain-containing protein 3</fullName>
    </submittedName>
</protein>
<feature type="disulfide bond" evidence="4">
    <location>
        <begin position="687"/>
        <end position="714"/>
    </location>
</feature>
<feature type="domain" description="Sushi" evidence="8">
    <location>
        <begin position="775"/>
        <end position="835"/>
    </location>
</feature>
<gene>
    <name evidence="9" type="ORF">GBAR_LOCUS28925</name>
</gene>
<feature type="domain" description="Sushi" evidence="8">
    <location>
        <begin position="361"/>
        <end position="416"/>
    </location>
</feature>
<keyword evidence="6" id="KW-0472">Membrane</keyword>
<feature type="disulfide bond" evidence="4">
    <location>
        <begin position="568"/>
        <end position="595"/>
    </location>
</feature>
<keyword evidence="3 4" id="KW-1015">Disulfide bond</keyword>
<sequence length="1138" mass="120299">MLKEKSMPTVWPSYLWSYRLIVMLVPALMANAQDNIVVGFERNLYNVSEGDSVTICVEIISPDDIGGNQLYLEVETVENSGQATPDEVDPIFGFYLMVPGADYPPLIRGIGQIRNMSLTQSRRSACYEQETYQDNEEESDEFFTLRVVIDDSVDSSLVVSNLVIDESRGTTEVRILGNAAVQCPTIDSPINGSLLISGTGAGVYQETATYACETGFNLVGMSERVCQSDGTWSGSTPTCNMVECPTLNDPDNGNLELSGNTIGQTAEYTCNDGFNLVGESSLICGPDGQWTGNPPVCVAVQCPTLGSPMNGSLLISGTGAGVYQETATYACETGFHLVGLVRRVCQSDGTWSGSDPTCQIVECPTLSDPDNGNLILSGNTFGQTAEYTCNNGFNLVGESILMCGADGQWIGDSPVCAVQCPTLDSPMNGSLLISGTGAGVHQETATYACDTGFNLVGIVRRVCQSGGMWSGSDPTCQIVECPTLNDPDNGNLKLSGNTFGDTAEYTCNNSFNLIGESILMCGPDGQWIGDSPVCEAVQCPTLDSPNNGSVLISGTGAGVYQETATYACGTGFNLVGMLERVCQSDAMWSGSDPTCQIVECPTLNDPDNGNLKLSGNTFGDTAEYTCNNGFNLIGESILMCGPDGQWIGNPPVCEAVQCPTLDSPNNGSVLIPGTGVGVYQETATYACETGFNLVGMSERVCQSDGTWSGSAPTCNIVECPTLNDPDNGNLKLSGNNFGQTAEYTCNTGFSLIGESILMCGADGQWIGNPPVCEVVQCPTLNSPMNGSVLISGTGVGVYQETATYACKTGFNLVGSLERVCQSDGTWSGSAPTCQIVVCPTLNDPANGNVNPSGYTFGQTAEYTCNTGFNLVGDSILTCGPEGQWSGNPPVCEAVQCPPIGSPVNGSLLISGTGVYQDTALYVCEDGLNLVGVSERVCQSDGTWSGSAPTCQRCPKLMIPNGAVNETGFTTGDVAVYYCVVGYLIKGDPTRTCGSDLEWTGSTPSCIRDEKSDGSSNTRIIIIIVTGVIAALLIAIVIIAIVIGIMRQKKKKFALPTPDPIYNDPDNPYNSSVLDKTEKAASNEIPLQTQPEESKDVTRTNQQKNVTPSIEQQDNVAYDAFSNEQQQLLVGDQEAEEQC</sequence>
<dbReference type="PANTHER" id="PTHR45656:SF4">
    <property type="entry name" value="PROTEIN CBR-CLEC-78"/>
    <property type="match status" value="1"/>
</dbReference>
<feature type="disulfide bond" evidence="4">
    <location>
        <begin position="389"/>
        <end position="416"/>
    </location>
</feature>
<keyword evidence="6" id="KW-1133">Transmembrane helix</keyword>
<feature type="disulfide bond" evidence="4">
    <location>
        <begin position="923"/>
        <end position="950"/>
    </location>
</feature>
<dbReference type="Pfam" id="PF00084">
    <property type="entry name" value="Sushi"/>
    <property type="match status" value="14"/>
</dbReference>
<dbReference type="SMART" id="SM00032">
    <property type="entry name" value="CCP"/>
    <property type="match status" value="14"/>
</dbReference>
<evidence type="ECO:0000256" key="6">
    <source>
        <dbReference type="SAM" id="Phobius"/>
    </source>
</evidence>
<feature type="disulfide bond" evidence="4">
    <location>
        <begin position="777"/>
        <end position="820"/>
    </location>
</feature>
<feature type="disulfide bond" evidence="4">
    <location>
        <begin position="302"/>
        <end position="345"/>
    </location>
</feature>
<feature type="disulfide bond" evidence="4">
    <location>
        <begin position="331"/>
        <end position="358"/>
    </location>
</feature>